<dbReference type="Proteomes" id="UP000298787">
    <property type="component" value="Unassembled WGS sequence"/>
</dbReference>
<evidence type="ECO:0000256" key="1">
    <source>
        <dbReference type="SAM" id="MobiDB-lite"/>
    </source>
</evidence>
<feature type="region of interest" description="Disordered" evidence="1">
    <location>
        <begin position="309"/>
        <end position="369"/>
    </location>
</feature>
<gene>
    <name evidence="2" type="ORF">D9C73_027722</name>
</gene>
<dbReference type="AlphaFoldDB" id="A0A4U5TUB4"/>
<evidence type="ECO:0000313" key="2">
    <source>
        <dbReference type="EMBL" id="TKS64930.1"/>
    </source>
</evidence>
<evidence type="ECO:0000313" key="3">
    <source>
        <dbReference type="Proteomes" id="UP000298787"/>
    </source>
</evidence>
<keyword evidence="3" id="KW-1185">Reference proteome</keyword>
<dbReference type="PANTHER" id="PTHR47773">
    <property type="entry name" value="SI:DKEY-9I5.2-RELATED"/>
    <property type="match status" value="1"/>
</dbReference>
<dbReference type="EMBL" id="ML142788">
    <property type="protein sequence ID" value="TKS64930.1"/>
    <property type="molecule type" value="Genomic_DNA"/>
</dbReference>
<name>A0A4U5TUB4_COLLU</name>
<reference evidence="2 3" key="1">
    <citation type="submission" date="2019-01" db="EMBL/GenBank/DDBJ databases">
        <title>Genome Assembly of Collichthys lucidus.</title>
        <authorList>
            <person name="Cai M."/>
            <person name="Xiao S."/>
        </authorList>
    </citation>
    <scope>NUCLEOTIDE SEQUENCE [LARGE SCALE GENOMIC DNA]</scope>
    <source>
        <strain evidence="2">JT15FE1705JMU</strain>
        <tissue evidence="2">Muscle</tissue>
    </source>
</reference>
<proteinExistence type="predicted"/>
<sequence>MAAGLEGTAASSADNEELAVLVKQAVAVAIKEAIPTLVEDVVSQLTDKTQALVDAQVAVFRGEVVAMQAEISKCVDYMEKDENCVEEVMRGGVSDFFNTPREHRRVLWAGLTAAKKMLALRWQPPHSLAWQQWANSFLEIVLMEWSVAHMHGASHKTLQGWEAAHKINQKGLNMEELDDVTVSVLNVSPCTSTPVVKKTLQLPSPPQYVIYTDTVLELACKHHFEMACTGREGESAMSKELRCRLVRNTVTSMISNLRASHQGEELRYPSKHEVTAMAKRLVEYYPMLQEKDKPIKHMSMYSYLQKRILNVKTPQKRQGPRPERSSSTKRRHNDFSPSDQGEDYDADSSGGSTILLPPGSSSEDDSSAGKDSLITQARHYKTVQEMYKKPKPNQDAVCQILDLEFQARRAFIDSAILKEENRLAKIFEAYPCFRELHHVMDKLRRILDKDDSKFLDEPTEEPAIYLQKRTLFSPVLVFDGSRCLLAIGNTPVLKKIYGDGQGTVQYVTSVLNEWGQFVTTAVVVAAAAESDGCYARMARGLIARNRGMEALADNSDLHLVPVDLRQKITTTASSLHEHDKTAARFVKQYESRWGYTLFGRCLGADSPETTAAQKTKFGWMKYPQVAQVTEGSRLLYLLLKMLKNRAPANQLSSPSKRLLCCQHPYYYQIDLKYSTSTFITRLEKGVVRSGGYLLKSQNHQLLWTGPFCQSLPCPPTFSQSLLRPPTNHPPCRQHPYSWFFLHSHRLPPSYFMDHHAVRALYL</sequence>
<accession>A0A4U5TUB4</accession>
<protein>
    <submittedName>
        <fullName evidence="2">Uncharacterized protein</fullName>
    </submittedName>
</protein>
<dbReference type="PANTHER" id="PTHR47773:SF1">
    <property type="entry name" value="C2H2-TYPE DOMAIN-CONTAINING PROTEIN"/>
    <property type="match status" value="1"/>
</dbReference>
<organism evidence="2 3">
    <name type="scientific">Collichthys lucidus</name>
    <name type="common">Big head croaker</name>
    <name type="synonym">Sciaena lucida</name>
    <dbReference type="NCBI Taxonomy" id="240159"/>
    <lineage>
        <taxon>Eukaryota</taxon>
        <taxon>Metazoa</taxon>
        <taxon>Chordata</taxon>
        <taxon>Craniata</taxon>
        <taxon>Vertebrata</taxon>
        <taxon>Euteleostomi</taxon>
        <taxon>Actinopterygii</taxon>
        <taxon>Neopterygii</taxon>
        <taxon>Teleostei</taxon>
        <taxon>Neoteleostei</taxon>
        <taxon>Acanthomorphata</taxon>
        <taxon>Eupercaria</taxon>
        <taxon>Sciaenidae</taxon>
        <taxon>Collichthys</taxon>
    </lineage>
</organism>